<accession>A0A317FE25</accession>
<dbReference type="InterPro" id="IPR025161">
    <property type="entry name" value="IS402-like_dom"/>
</dbReference>
<sequence>MGWRSALIRGLLTDEEWSFFEPFVVSASPLGGRPARDHRRVLDAIFWIARTGAPWRDLPAELGNWNSVFRQFRRWTASGLWDVMLEALADGGGKADLLQMIDSTSIRAHHCAAGGKGGNHRQGLGRSRGGFTSKLHIRGNAHGLPIALHVTAGQEADCSNYDALMEARDSDPAIMLGDKGYDSDPIRQDLRDRGAVPEIPTKRNRHVQHCVSRPLYALRSRIECFINRLKNSRRVATRYDQTADSFLGFAALSSIRLWIRFVHAT</sequence>
<evidence type="ECO:0000259" key="2">
    <source>
        <dbReference type="Pfam" id="PF13340"/>
    </source>
</evidence>
<name>A0A317FE25_9PROT</name>
<dbReference type="PANTHER" id="PTHR30007">
    <property type="entry name" value="PHP DOMAIN PROTEIN"/>
    <property type="match status" value="1"/>
</dbReference>
<proteinExistence type="predicted"/>
<comment type="caution">
    <text evidence="3">The sequence shown here is derived from an EMBL/GenBank/DDBJ whole genome shotgun (WGS) entry which is preliminary data.</text>
</comment>
<reference evidence="4" key="1">
    <citation type="submission" date="2018-05" db="EMBL/GenBank/DDBJ databases">
        <authorList>
            <person name="Du Z."/>
            <person name="Wang X."/>
        </authorList>
    </citation>
    <scope>NUCLEOTIDE SEQUENCE [LARGE SCALE GENOMIC DNA]</scope>
    <source>
        <strain evidence="4">CQN31</strain>
    </source>
</reference>
<evidence type="ECO:0000313" key="4">
    <source>
        <dbReference type="Proteomes" id="UP000245765"/>
    </source>
</evidence>
<dbReference type="Pfam" id="PF13340">
    <property type="entry name" value="DUF4096"/>
    <property type="match status" value="1"/>
</dbReference>
<evidence type="ECO:0000313" key="3">
    <source>
        <dbReference type="EMBL" id="PWS36189.1"/>
    </source>
</evidence>
<dbReference type="GO" id="GO:0006313">
    <property type="term" value="P:DNA transposition"/>
    <property type="evidence" value="ECO:0007669"/>
    <property type="project" value="InterPro"/>
</dbReference>
<dbReference type="Proteomes" id="UP000245765">
    <property type="component" value="Unassembled WGS sequence"/>
</dbReference>
<dbReference type="GO" id="GO:0003677">
    <property type="term" value="F:DNA binding"/>
    <property type="evidence" value="ECO:0007669"/>
    <property type="project" value="InterPro"/>
</dbReference>
<dbReference type="EMBL" id="QGNA01000003">
    <property type="protein sequence ID" value="PWS36189.1"/>
    <property type="molecule type" value="Genomic_DNA"/>
</dbReference>
<keyword evidence="4" id="KW-1185">Reference proteome</keyword>
<feature type="domain" description="Insertion element IS402-like" evidence="2">
    <location>
        <begin position="12"/>
        <end position="83"/>
    </location>
</feature>
<dbReference type="NCBIfam" id="NF033580">
    <property type="entry name" value="transpos_IS5_3"/>
    <property type="match status" value="1"/>
</dbReference>
<dbReference type="RefSeq" id="WP_109870983.1">
    <property type="nucleotide sequence ID" value="NZ_QGNA01000003.1"/>
</dbReference>
<dbReference type="InterPro" id="IPR002559">
    <property type="entry name" value="Transposase_11"/>
</dbReference>
<feature type="domain" description="Transposase IS4-like" evidence="1">
    <location>
        <begin position="100"/>
        <end position="244"/>
    </location>
</feature>
<organism evidence="3 4">
    <name type="scientific">Falsiroseomonas bella</name>
    <dbReference type="NCBI Taxonomy" id="2184016"/>
    <lineage>
        <taxon>Bacteria</taxon>
        <taxon>Pseudomonadati</taxon>
        <taxon>Pseudomonadota</taxon>
        <taxon>Alphaproteobacteria</taxon>
        <taxon>Acetobacterales</taxon>
        <taxon>Roseomonadaceae</taxon>
        <taxon>Falsiroseomonas</taxon>
    </lineage>
</organism>
<gene>
    <name evidence="3" type="ORF">DFH01_13390</name>
</gene>
<dbReference type="AlphaFoldDB" id="A0A317FE25"/>
<dbReference type="Pfam" id="PF01609">
    <property type="entry name" value="DDE_Tnp_1"/>
    <property type="match status" value="1"/>
</dbReference>
<protein>
    <submittedName>
        <fullName evidence="3">IS5 family transposase</fullName>
    </submittedName>
</protein>
<dbReference type="OrthoDB" id="7277254at2"/>
<evidence type="ECO:0000259" key="1">
    <source>
        <dbReference type="Pfam" id="PF01609"/>
    </source>
</evidence>
<dbReference type="PANTHER" id="PTHR30007:SF1">
    <property type="entry name" value="BLR1914 PROTEIN"/>
    <property type="match status" value="1"/>
</dbReference>
<dbReference type="GO" id="GO:0004803">
    <property type="term" value="F:transposase activity"/>
    <property type="evidence" value="ECO:0007669"/>
    <property type="project" value="InterPro"/>
</dbReference>